<gene>
    <name evidence="2" type="ORF">C8F04DRAFT_1182521</name>
</gene>
<sequence length="140" mass="15376">MSALTYAKNYRSFPVARAQPQAAVDGRQTLEKRGVRIRVIQRRCVGYRAKYPNALRIGYEIQEIGYATRVNSSSGRRIKATISEMEPYLEICVFAVLGDAAQRLVTREGRRKTKTGAGNQGVRAMGGGSARTNSGGHGIR</sequence>
<organism evidence="2 3">
    <name type="scientific">Mycena alexandri</name>
    <dbReference type="NCBI Taxonomy" id="1745969"/>
    <lineage>
        <taxon>Eukaryota</taxon>
        <taxon>Fungi</taxon>
        <taxon>Dikarya</taxon>
        <taxon>Basidiomycota</taxon>
        <taxon>Agaricomycotina</taxon>
        <taxon>Agaricomycetes</taxon>
        <taxon>Agaricomycetidae</taxon>
        <taxon>Agaricales</taxon>
        <taxon>Marasmiineae</taxon>
        <taxon>Mycenaceae</taxon>
        <taxon>Mycena</taxon>
    </lineage>
</organism>
<evidence type="ECO:0000313" key="3">
    <source>
        <dbReference type="Proteomes" id="UP001218188"/>
    </source>
</evidence>
<feature type="region of interest" description="Disordered" evidence="1">
    <location>
        <begin position="108"/>
        <end position="140"/>
    </location>
</feature>
<comment type="caution">
    <text evidence="2">The sequence shown here is derived from an EMBL/GenBank/DDBJ whole genome shotgun (WGS) entry which is preliminary data.</text>
</comment>
<evidence type="ECO:0000313" key="2">
    <source>
        <dbReference type="EMBL" id="KAJ7035108.1"/>
    </source>
</evidence>
<accession>A0AAD6X175</accession>
<name>A0AAD6X175_9AGAR</name>
<proteinExistence type="predicted"/>
<reference evidence="2" key="1">
    <citation type="submission" date="2023-03" db="EMBL/GenBank/DDBJ databases">
        <title>Massive genome expansion in bonnet fungi (Mycena s.s.) driven by repeated elements and novel gene families across ecological guilds.</title>
        <authorList>
            <consortium name="Lawrence Berkeley National Laboratory"/>
            <person name="Harder C.B."/>
            <person name="Miyauchi S."/>
            <person name="Viragh M."/>
            <person name="Kuo A."/>
            <person name="Thoen E."/>
            <person name="Andreopoulos B."/>
            <person name="Lu D."/>
            <person name="Skrede I."/>
            <person name="Drula E."/>
            <person name="Henrissat B."/>
            <person name="Morin E."/>
            <person name="Kohler A."/>
            <person name="Barry K."/>
            <person name="LaButti K."/>
            <person name="Morin E."/>
            <person name="Salamov A."/>
            <person name="Lipzen A."/>
            <person name="Mereny Z."/>
            <person name="Hegedus B."/>
            <person name="Baldrian P."/>
            <person name="Stursova M."/>
            <person name="Weitz H."/>
            <person name="Taylor A."/>
            <person name="Grigoriev I.V."/>
            <person name="Nagy L.G."/>
            <person name="Martin F."/>
            <person name="Kauserud H."/>
        </authorList>
    </citation>
    <scope>NUCLEOTIDE SEQUENCE</scope>
    <source>
        <strain evidence="2">CBHHK200</strain>
    </source>
</reference>
<dbReference type="EMBL" id="JARJCM010000052">
    <property type="protein sequence ID" value="KAJ7035108.1"/>
    <property type="molecule type" value="Genomic_DNA"/>
</dbReference>
<feature type="compositionally biased region" description="Gly residues" evidence="1">
    <location>
        <begin position="124"/>
        <end position="140"/>
    </location>
</feature>
<dbReference type="AlphaFoldDB" id="A0AAD6X175"/>
<keyword evidence="3" id="KW-1185">Reference proteome</keyword>
<evidence type="ECO:0000256" key="1">
    <source>
        <dbReference type="SAM" id="MobiDB-lite"/>
    </source>
</evidence>
<protein>
    <submittedName>
        <fullName evidence="2">Uncharacterized protein</fullName>
    </submittedName>
</protein>
<dbReference type="Proteomes" id="UP001218188">
    <property type="component" value="Unassembled WGS sequence"/>
</dbReference>